<organism evidence="1 2">
    <name type="scientific">Brachionus plicatilis</name>
    <name type="common">Marine rotifer</name>
    <name type="synonym">Brachionus muelleri</name>
    <dbReference type="NCBI Taxonomy" id="10195"/>
    <lineage>
        <taxon>Eukaryota</taxon>
        <taxon>Metazoa</taxon>
        <taxon>Spiralia</taxon>
        <taxon>Gnathifera</taxon>
        <taxon>Rotifera</taxon>
        <taxon>Eurotatoria</taxon>
        <taxon>Monogononta</taxon>
        <taxon>Pseudotrocha</taxon>
        <taxon>Ploima</taxon>
        <taxon>Brachionidae</taxon>
        <taxon>Brachionus</taxon>
    </lineage>
</organism>
<gene>
    <name evidence="1" type="ORF">BpHYR1_050431</name>
</gene>
<protein>
    <submittedName>
        <fullName evidence="1">Uncharacterized protein</fullName>
    </submittedName>
</protein>
<dbReference type="Proteomes" id="UP000276133">
    <property type="component" value="Unassembled WGS sequence"/>
</dbReference>
<sequence length="64" mass="7236">MSMRTISSDFDGIDLSTSALRRRSRCGPSRSCSLTTWSSLDRSENSCKKPFKSLKSWGRKKCSK</sequence>
<dbReference type="AlphaFoldDB" id="A0A3M7SZX6"/>
<evidence type="ECO:0000313" key="2">
    <source>
        <dbReference type="Proteomes" id="UP000276133"/>
    </source>
</evidence>
<comment type="caution">
    <text evidence="1">The sequence shown here is derived from an EMBL/GenBank/DDBJ whole genome shotgun (WGS) entry which is preliminary data.</text>
</comment>
<evidence type="ECO:0000313" key="1">
    <source>
        <dbReference type="EMBL" id="RNA41351.1"/>
    </source>
</evidence>
<dbReference type="EMBL" id="REGN01000515">
    <property type="protein sequence ID" value="RNA41351.1"/>
    <property type="molecule type" value="Genomic_DNA"/>
</dbReference>
<proteinExistence type="predicted"/>
<accession>A0A3M7SZX6</accession>
<reference evidence="1 2" key="1">
    <citation type="journal article" date="2018" name="Sci. Rep.">
        <title>Genomic signatures of local adaptation to the degree of environmental predictability in rotifers.</title>
        <authorList>
            <person name="Franch-Gras L."/>
            <person name="Hahn C."/>
            <person name="Garcia-Roger E.M."/>
            <person name="Carmona M.J."/>
            <person name="Serra M."/>
            <person name="Gomez A."/>
        </authorList>
    </citation>
    <scope>NUCLEOTIDE SEQUENCE [LARGE SCALE GENOMIC DNA]</scope>
    <source>
        <strain evidence="1">HYR1</strain>
    </source>
</reference>
<name>A0A3M7SZX6_BRAPC</name>
<keyword evidence="2" id="KW-1185">Reference proteome</keyword>